<evidence type="ECO:0000313" key="4">
    <source>
        <dbReference type="EnsemblMetazoa" id="CapteP181464"/>
    </source>
</evidence>
<dbReference type="Pfam" id="PF00085">
    <property type="entry name" value="Thioredoxin"/>
    <property type="match status" value="1"/>
</dbReference>
<dbReference type="Proteomes" id="UP000014760">
    <property type="component" value="Unassembled WGS sequence"/>
</dbReference>
<evidence type="ECO:0000313" key="5">
    <source>
        <dbReference type="Proteomes" id="UP000014760"/>
    </source>
</evidence>
<dbReference type="SUPFAM" id="SSF52833">
    <property type="entry name" value="Thioredoxin-like"/>
    <property type="match status" value="1"/>
</dbReference>
<dbReference type="InterPro" id="IPR042418">
    <property type="entry name" value="TXNDC15"/>
</dbReference>
<dbReference type="PROSITE" id="PS51352">
    <property type="entry name" value="THIOREDOXIN_2"/>
    <property type="match status" value="1"/>
</dbReference>
<dbReference type="PANTHER" id="PTHR14684:SF2">
    <property type="entry name" value="THIOREDOXIN DOMAIN-CONTAINING PROTEIN 15"/>
    <property type="match status" value="1"/>
</dbReference>
<dbReference type="HOGENOM" id="CLU_050221_2_1_1"/>
<evidence type="ECO:0000259" key="2">
    <source>
        <dbReference type="PROSITE" id="PS51352"/>
    </source>
</evidence>
<name>R7USW0_CAPTE</name>
<reference evidence="4" key="3">
    <citation type="submission" date="2015-06" db="UniProtKB">
        <authorList>
            <consortium name="EnsemblMetazoa"/>
        </authorList>
    </citation>
    <scope>IDENTIFICATION</scope>
</reference>
<evidence type="ECO:0000313" key="3">
    <source>
        <dbReference type="EMBL" id="ELU09559.1"/>
    </source>
</evidence>
<dbReference type="OMA" id="KFVHAIT"/>
<dbReference type="STRING" id="283909.R7USW0"/>
<organism evidence="3">
    <name type="scientific">Capitella teleta</name>
    <name type="common">Polychaete worm</name>
    <dbReference type="NCBI Taxonomy" id="283909"/>
    <lineage>
        <taxon>Eukaryota</taxon>
        <taxon>Metazoa</taxon>
        <taxon>Spiralia</taxon>
        <taxon>Lophotrochozoa</taxon>
        <taxon>Annelida</taxon>
        <taxon>Polychaeta</taxon>
        <taxon>Sedentaria</taxon>
        <taxon>Scolecida</taxon>
        <taxon>Capitellidae</taxon>
        <taxon>Capitella</taxon>
    </lineage>
</organism>
<sequence length="256" mass="28653">MSAVVPPPREALPPTPPPPPQHQGFSQSPSYTSTLLAFCPAHDSDFTFPYLLINALNKAKHIKCVARDLKGEPLQVEIVNSHTLLQHLGAKNGTDGHCYVVLFFAPWCTFCARMAPHYNAIARAFPDLHVLAINAAHFSNLNSRYGTISVPNVLIFHNSKAVARFNKSFRTLKSFSKFIHNITGIRANASVTVMPWDHEGPLPSSVLEEADHLLWLSWAFVFLFSCTVFCRSTAGQRVFEAIRDFGHEHHHHQHID</sequence>
<dbReference type="Gene3D" id="3.40.30.10">
    <property type="entry name" value="Glutaredoxin"/>
    <property type="match status" value="1"/>
</dbReference>
<keyword evidence="5" id="KW-1185">Reference proteome</keyword>
<feature type="domain" description="Thioredoxin" evidence="2">
    <location>
        <begin position="53"/>
        <end position="184"/>
    </location>
</feature>
<dbReference type="GO" id="GO:0005929">
    <property type="term" value="C:cilium"/>
    <property type="evidence" value="ECO:0007669"/>
    <property type="project" value="TreeGrafter"/>
</dbReference>
<gene>
    <name evidence="3" type="ORF">CAPTEDRAFT_181464</name>
</gene>
<dbReference type="EMBL" id="AMQN01006365">
    <property type="status" value="NOT_ANNOTATED_CDS"/>
    <property type="molecule type" value="Genomic_DNA"/>
</dbReference>
<evidence type="ECO:0000256" key="1">
    <source>
        <dbReference type="SAM" id="MobiDB-lite"/>
    </source>
</evidence>
<dbReference type="EMBL" id="KB298168">
    <property type="protein sequence ID" value="ELU09559.1"/>
    <property type="molecule type" value="Genomic_DNA"/>
</dbReference>
<protein>
    <recommendedName>
        <fullName evidence="2">Thioredoxin domain-containing protein</fullName>
    </recommendedName>
</protein>
<accession>R7USW0</accession>
<dbReference type="GO" id="GO:0060271">
    <property type="term" value="P:cilium assembly"/>
    <property type="evidence" value="ECO:0007669"/>
    <property type="project" value="TreeGrafter"/>
</dbReference>
<dbReference type="EnsemblMetazoa" id="CapteT181464">
    <property type="protein sequence ID" value="CapteP181464"/>
    <property type="gene ID" value="CapteG181464"/>
</dbReference>
<feature type="compositionally biased region" description="Pro residues" evidence="1">
    <location>
        <begin position="1"/>
        <end position="21"/>
    </location>
</feature>
<dbReference type="FunCoup" id="R7USW0">
    <property type="interactions" value="10"/>
</dbReference>
<dbReference type="OrthoDB" id="1899781at2759"/>
<reference evidence="3 5" key="2">
    <citation type="journal article" date="2013" name="Nature">
        <title>Insights into bilaterian evolution from three spiralian genomes.</title>
        <authorList>
            <person name="Simakov O."/>
            <person name="Marletaz F."/>
            <person name="Cho S.J."/>
            <person name="Edsinger-Gonzales E."/>
            <person name="Havlak P."/>
            <person name="Hellsten U."/>
            <person name="Kuo D.H."/>
            <person name="Larsson T."/>
            <person name="Lv J."/>
            <person name="Arendt D."/>
            <person name="Savage R."/>
            <person name="Osoegawa K."/>
            <person name="de Jong P."/>
            <person name="Grimwood J."/>
            <person name="Chapman J.A."/>
            <person name="Shapiro H."/>
            <person name="Aerts A."/>
            <person name="Otillar R.P."/>
            <person name="Terry A.Y."/>
            <person name="Boore J.L."/>
            <person name="Grigoriev I.V."/>
            <person name="Lindberg D.R."/>
            <person name="Seaver E.C."/>
            <person name="Weisblat D.A."/>
            <person name="Putnam N.H."/>
            <person name="Rokhsar D.S."/>
        </authorList>
    </citation>
    <scope>NUCLEOTIDE SEQUENCE</scope>
    <source>
        <strain evidence="3 5">I ESC-2004</strain>
    </source>
</reference>
<feature type="region of interest" description="Disordered" evidence="1">
    <location>
        <begin position="1"/>
        <end position="29"/>
    </location>
</feature>
<proteinExistence type="predicted"/>
<dbReference type="PANTHER" id="PTHR14684">
    <property type="entry name" value="THIOREDOXIN DOMAIN-CONTAINING PROTEIN 15"/>
    <property type="match status" value="1"/>
</dbReference>
<dbReference type="InterPro" id="IPR013766">
    <property type="entry name" value="Thioredoxin_domain"/>
</dbReference>
<reference evidence="5" key="1">
    <citation type="submission" date="2012-12" db="EMBL/GenBank/DDBJ databases">
        <authorList>
            <person name="Hellsten U."/>
            <person name="Grimwood J."/>
            <person name="Chapman J.A."/>
            <person name="Shapiro H."/>
            <person name="Aerts A."/>
            <person name="Otillar R.P."/>
            <person name="Terry A.Y."/>
            <person name="Boore J.L."/>
            <person name="Simakov O."/>
            <person name="Marletaz F."/>
            <person name="Cho S.-J."/>
            <person name="Edsinger-Gonzales E."/>
            <person name="Havlak P."/>
            <person name="Kuo D.-H."/>
            <person name="Larsson T."/>
            <person name="Lv J."/>
            <person name="Arendt D."/>
            <person name="Savage R."/>
            <person name="Osoegawa K."/>
            <person name="de Jong P."/>
            <person name="Lindberg D.R."/>
            <person name="Seaver E.C."/>
            <person name="Weisblat D.A."/>
            <person name="Putnam N.H."/>
            <person name="Grigoriev I.V."/>
            <person name="Rokhsar D.S."/>
        </authorList>
    </citation>
    <scope>NUCLEOTIDE SEQUENCE</scope>
    <source>
        <strain evidence="5">I ESC-2004</strain>
    </source>
</reference>
<dbReference type="InterPro" id="IPR036249">
    <property type="entry name" value="Thioredoxin-like_sf"/>
</dbReference>
<dbReference type="AlphaFoldDB" id="R7USW0"/>